<name>A0A940MWI2_9PROT</name>
<dbReference type="RefSeq" id="WP_209371326.1">
    <property type="nucleotide sequence ID" value="NZ_JAGIZA010000003.1"/>
</dbReference>
<dbReference type="Pfam" id="PF13671">
    <property type="entry name" value="AAA_33"/>
    <property type="match status" value="1"/>
</dbReference>
<dbReference type="InterPro" id="IPR027417">
    <property type="entry name" value="P-loop_NTPase"/>
</dbReference>
<comment type="caution">
    <text evidence="1">The sequence shown here is derived from an EMBL/GenBank/DDBJ whole genome shotgun (WGS) entry which is preliminary data.</text>
</comment>
<sequence length="103" mass="11334">MIKPVLTVIAGGPDTGKSLIAEALVAYRGQVMIARDHVRSLLQHPVEEWLVTLTTFAMAREILRAGVSVCAVGWNLEPDDRTTWFEVARESGADCRWVQVEAG</sequence>
<dbReference type="AlphaFoldDB" id="A0A940MWI2"/>
<reference evidence="1" key="1">
    <citation type="submission" date="2021-03" db="EMBL/GenBank/DDBJ databases">
        <authorList>
            <person name="So Y."/>
        </authorList>
    </citation>
    <scope>NUCLEOTIDE SEQUENCE</scope>
    <source>
        <strain evidence="1">SG15</strain>
    </source>
</reference>
<keyword evidence="2" id="KW-1185">Reference proteome</keyword>
<organism evidence="1 2">
    <name type="scientific">Roseomonas indoligenes</name>
    <dbReference type="NCBI Taxonomy" id="2820811"/>
    <lineage>
        <taxon>Bacteria</taxon>
        <taxon>Pseudomonadati</taxon>
        <taxon>Pseudomonadota</taxon>
        <taxon>Alphaproteobacteria</taxon>
        <taxon>Acetobacterales</taxon>
        <taxon>Roseomonadaceae</taxon>
        <taxon>Roseomonas</taxon>
    </lineage>
</organism>
<protein>
    <submittedName>
        <fullName evidence="1">AAA family ATPase</fullName>
    </submittedName>
</protein>
<proteinExistence type="predicted"/>
<dbReference type="EMBL" id="JAGIZA010000003">
    <property type="protein sequence ID" value="MBP0492099.1"/>
    <property type="molecule type" value="Genomic_DNA"/>
</dbReference>
<dbReference type="Gene3D" id="3.40.50.300">
    <property type="entry name" value="P-loop containing nucleotide triphosphate hydrolases"/>
    <property type="match status" value="1"/>
</dbReference>
<accession>A0A940MWI2</accession>
<dbReference type="SUPFAM" id="SSF52540">
    <property type="entry name" value="P-loop containing nucleoside triphosphate hydrolases"/>
    <property type="match status" value="1"/>
</dbReference>
<dbReference type="Proteomes" id="UP000677537">
    <property type="component" value="Unassembled WGS sequence"/>
</dbReference>
<evidence type="ECO:0000313" key="1">
    <source>
        <dbReference type="EMBL" id="MBP0492099.1"/>
    </source>
</evidence>
<evidence type="ECO:0000313" key="2">
    <source>
        <dbReference type="Proteomes" id="UP000677537"/>
    </source>
</evidence>
<gene>
    <name evidence="1" type="ORF">J5Y10_04835</name>
</gene>